<organism evidence="3 4">
    <name type="scientific">Nocardioides pocheonensis</name>
    <dbReference type="NCBI Taxonomy" id="661485"/>
    <lineage>
        <taxon>Bacteria</taxon>
        <taxon>Bacillati</taxon>
        <taxon>Actinomycetota</taxon>
        <taxon>Actinomycetes</taxon>
        <taxon>Propionibacteriales</taxon>
        <taxon>Nocardioidaceae</taxon>
        <taxon>Nocardioides</taxon>
    </lineage>
</organism>
<dbReference type="Proteomes" id="UP000279994">
    <property type="component" value="Unassembled WGS sequence"/>
</dbReference>
<keyword evidence="2" id="KW-1133">Transmembrane helix</keyword>
<feature type="region of interest" description="Disordered" evidence="1">
    <location>
        <begin position="317"/>
        <end position="336"/>
    </location>
</feature>
<protein>
    <submittedName>
        <fullName evidence="3">Uncharacterized protein</fullName>
    </submittedName>
</protein>
<dbReference type="OrthoDB" id="3292386at2"/>
<proteinExistence type="predicted"/>
<sequence>MHADEPYADYVAARWSTIYRLAVLLVGEDRADDLAQDALVRAYVDWPREREDEPPEEQVKAILARRALAEPARAPTADSPWAGVGALSQAERVVLVLRCYEYLDDGDIARALGVGHDVVTDASLVLGSLPMPATEVSAMLTRAADQVGVPLPPVESLLARGHEARRGRSRRRLCWTAAAVAGLLVALAAATYLQAHPLWHRGAPAGSFPGRLADLRRGAAPRAAYAELDTLHLGGGRYVVLDSVPSGLVQAGRWTYASFPSGSIVRVDDRNPRISPVTDSAVGPPVADRLGRYVAWLASVGGPPLVMVQPTDPDRTNARENEHRFPSTGEPPEVVGITPAGDVVAASPGESRAWVWRSEDFFFDPAQAVREIEGLGNGIVTQVTPGEIVAQYGANHFAVGRIDHDAFLAEEDVVATAADFADPTGRRIVYLDGSGAMRVGRRGAGSGRDRSHDLRLRLPRLRVGYAALVWEDDRHVLLDVTDDSLPHGAVVRCDVGTGACELAHRFAQTLHLLAR</sequence>
<dbReference type="RefSeq" id="WP_123224443.1">
    <property type="nucleotide sequence ID" value="NZ_RJSF01000044.1"/>
</dbReference>
<comment type="caution">
    <text evidence="3">The sequence shown here is derived from an EMBL/GenBank/DDBJ whole genome shotgun (WGS) entry which is preliminary data.</text>
</comment>
<accession>A0A3N0GKV4</accession>
<dbReference type="EMBL" id="RJSF01000044">
    <property type="protein sequence ID" value="RNM12680.1"/>
    <property type="molecule type" value="Genomic_DNA"/>
</dbReference>
<name>A0A3N0GKV4_9ACTN</name>
<dbReference type="AlphaFoldDB" id="A0A3N0GKV4"/>
<reference evidence="3 4" key="1">
    <citation type="submission" date="2018-11" db="EMBL/GenBank/DDBJ databases">
        <authorList>
            <person name="Li F."/>
        </authorList>
    </citation>
    <scope>NUCLEOTIDE SEQUENCE [LARGE SCALE GENOMIC DNA]</scope>
    <source>
        <strain evidence="3 4">Gsoil 818</strain>
    </source>
</reference>
<evidence type="ECO:0000313" key="3">
    <source>
        <dbReference type="EMBL" id="RNM12680.1"/>
    </source>
</evidence>
<keyword evidence="2" id="KW-0812">Transmembrane</keyword>
<keyword evidence="4" id="KW-1185">Reference proteome</keyword>
<evidence type="ECO:0000256" key="1">
    <source>
        <dbReference type="SAM" id="MobiDB-lite"/>
    </source>
</evidence>
<feature type="transmembrane region" description="Helical" evidence="2">
    <location>
        <begin position="173"/>
        <end position="193"/>
    </location>
</feature>
<evidence type="ECO:0000256" key="2">
    <source>
        <dbReference type="SAM" id="Phobius"/>
    </source>
</evidence>
<evidence type="ECO:0000313" key="4">
    <source>
        <dbReference type="Proteomes" id="UP000279994"/>
    </source>
</evidence>
<keyword evidence="2" id="KW-0472">Membrane</keyword>
<gene>
    <name evidence="3" type="ORF">EFL26_18945</name>
</gene>